<comment type="function">
    <text evidence="5">Catalyzes the NADPH-dependent reduction of 7-cyano-7-deazaguanine (preQ0) to 7-aminomethyl-7-deazaguanine (preQ1).</text>
</comment>
<dbReference type="GO" id="GO:0008616">
    <property type="term" value="P:tRNA queuosine(34) biosynthetic process"/>
    <property type="evidence" value="ECO:0007669"/>
    <property type="project" value="UniProtKB-UniRule"/>
</dbReference>
<dbReference type="UniPathway" id="UPA00392"/>
<dbReference type="HAMAP" id="MF_00817">
    <property type="entry name" value="QueF_type2"/>
    <property type="match status" value="1"/>
</dbReference>
<dbReference type="AlphaFoldDB" id="A0A7X0JVZ3"/>
<evidence type="ECO:0000313" key="7">
    <source>
        <dbReference type="EMBL" id="MBB6523272.1"/>
    </source>
</evidence>
<evidence type="ECO:0000256" key="2">
    <source>
        <dbReference type="ARBA" id="ARBA00022785"/>
    </source>
</evidence>
<dbReference type="InterPro" id="IPR016428">
    <property type="entry name" value="QueF_type2"/>
</dbReference>
<dbReference type="InterPro" id="IPR050084">
    <property type="entry name" value="NADPH_dep_7-cyano-7-deazaG_red"/>
</dbReference>
<keyword evidence="1 5" id="KW-0963">Cytoplasm</keyword>
<dbReference type="Gene3D" id="3.30.1130.10">
    <property type="match status" value="2"/>
</dbReference>
<feature type="binding site" evidence="5">
    <location>
        <begin position="217"/>
        <end position="218"/>
    </location>
    <ligand>
        <name>substrate</name>
    </ligand>
</feature>
<dbReference type="InterPro" id="IPR043133">
    <property type="entry name" value="GTP-CH-I_C/QueF"/>
</dbReference>
<keyword evidence="2 5" id="KW-0671">Queuosine biosynthesis</keyword>
<dbReference type="PANTHER" id="PTHR34354">
    <property type="entry name" value="NADPH-DEPENDENT 7-CYANO-7-DEAZAGUANINE REDUCTASE"/>
    <property type="match status" value="1"/>
</dbReference>
<dbReference type="SUPFAM" id="SSF55620">
    <property type="entry name" value="Tetrahydrobiopterin biosynthesis enzymes-like"/>
    <property type="match status" value="1"/>
</dbReference>
<keyword evidence="4 5" id="KW-0560">Oxidoreductase</keyword>
<gene>
    <name evidence="5" type="primary">queF</name>
    <name evidence="7" type="ORF">HNR48_003574</name>
</gene>
<feature type="active site" description="Proton donor" evidence="5">
    <location>
        <position position="185"/>
    </location>
</feature>
<feature type="domain" description="NADPH-dependent 7-cyano-7-deazaguanine reductase N-terminal" evidence="6">
    <location>
        <begin position="12"/>
        <end position="122"/>
    </location>
</feature>
<comment type="caution">
    <text evidence="7">The sequence shown here is derived from an EMBL/GenBank/DDBJ whole genome shotgun (WGS) entry which is preliminary data.</text>
</comment>
<dbReference type="Pfam" id="PF14819">
    <property type="entry name" value="QueF_N"/>
    <property type="match status" value="1"/>
</dbReference>
<dbReference type="InParanoid" id="A0A7X0JVZ3"/>
<evidence type="ECO:0000313" key="8">
    <source>
        <dbReference type="Proteomes" id="UP000528457"/>
    </source>
</evidence>
<feature type="binding site" evidence="5">
    <location>
        <begin position="81"/>
        <end position="82"/>
    </location>
    <ligand>
        <name>NADPH</name>
        <dbReference type="ChEBI" id="CHEBI:57783"/>
    </ligand>
</feature>
<dbReference type="FunCoup" id="A0A7X0JVZ3">
    <property type="interactions" value="98"/>
</dbReference>
<keyword evidence="8" id="KW-1185">Reference proteome</keyword>
<dbReference type="RefSeq" id="WP_341801031.1">
    <property type="nucleotide sequence ID" value="NZ_JAAONY010000003.1"/>
</dbReference>
<comment type="subunit">
    <text evidence="5">Homodimer.</text>
</comment>
<sequence length="274" mass="30387">MDHLQLGKHTEYVSVYTPSLLDPIPRAMARAELAIKNESLPFAGVDIWTGYEISWLNGNGLPQQAIAVFSIPADSPNIIESKSFKLYLNSFNQTKFNTRSEVIAAMESDLSAAAGAPVLVDLEGLDQFASVGVQRPRGICIDHMDVEIETYSPDANLLSATGELVSETLYSDLLKSNCPVTAQPDWATLIISYRGTAISQEGLLRYIVSYREHQDFHENCVERIYSDIMAQCQPESLMVYARYTRRGGLDINPLRHSLGDSVDALDIASRLVRQ</sequence>
<feature type="binding site" evidence="5">
    <location>
        <begin position="246"/>
        <end position="247"/>
    </location>
    <ligand>
        <name>NADPH</name>
        <dbReference type="ChEBI" id="CHEBI:57783"/>
    </ligand>
</feature>
<dbReference type="Pfam" id="PF14489">
    <property type="entry name" value="QueF"/>
    <property type="match status" value="1"/>
</dbReference>
<evidence type="ECO:0000256" key="4">
    <source>
        <dbReference type="ARBA" id="ARBA00023002"/>
    </source>
</evidence>
<evidence type="ECO:0000256" key="3">
    <source>
        <dbReference type="ARBA" id="ARBA00022857"/>
    </source>
</evidence>
<comment type="pathway">
    <text evidence="5">tRNA modification; tRNA-queuosine biosynthesis.</text>
</comment>
<evidence type="ECO:0000259" key="6">
    <source>
        <dbReference type="Pfam" id="PF14819"/>
    </source>
</evidence>
<proteinExistence type="inferred from homology"/>
<protein>
    <recommendedName>
        <fullName evidence="5">NADPH-dependent 7-cyano-7-deazaguanine reductase</fullName>
        <ecNumber evidence="5">1.7.1.13</ecNumber>
    </recommendedName>
    <alternativeName>
        <fullName evidence="5">7-cyano-7-carbaguanine reductase</fullName>
    </alternativeName>
    <alternativeName>
        <fullName evidence="5">NADPH-dependent nitrile oxidoreductase</fullName>
    </alternativeName>
    <alternativeName>
        <fullName evidence="5">PreQ(0) reductase</fullName>
    </alternativeName>
</protein>
<dbReference type="Proteomes" id="UP000528457">
    <property type="component" value="Unassembled WGS sequence"/>
</dbReference>
<dbReference type="EMBL" id="JACHHT010000003">
    <property type="protein sequence ID" value="MBB6523272.1"/>
    <property type="molecule type" value="Genomic_DNA"/>
</dbReference>
<comment type="subcellular location">
    <subcellularLocation>
        <location evidence="5">Cytoplasm</location>
    </subcellularLocation>
</comment>
<dbReference type="PIRSF" id="PIRSF004750">
    <property type="entry name" value="Nitrile_oxidored_YqcD_prd"/>
    <property type="match status" value="1"/>
</dbReference>
<dbReference type="InterPro" id="IPR029500">
    <property type="entry name" value="QueF"/>
</dbReference>
<reference evidence="7 8" key="1">
    <citation type="submission" date="2020-08" db="EMBL/GenBank/DDBJ databases">
        <title>Genomic Encyclopedia of Type Strains, Phase IV (KMG-IV): sequencing the most valuable type-strain genomes for metagenomic binning, comparative biology and taxonomic classification.</title>
        <authorList>
            <person name="Goeker M."/>
        </authorList>
    </citation>
    <scope>NUCLEOTIDE SEQUENCE [LARGE SCALE GENOMIC DNA]</scope>
    <source>
        <strain evidence="7 8">DSM 22368</strain>
    </source>
</reference>
<dbReference type="EC" id="1.7.1.13" evidence="5"/>
<dbReference type="PANTHER" id="PTHR34354:SF1">
    <property type="entry name" value="NADPH-DEPENDENT 7-CYANO-7-DEAZAGUANINE REDUCTASE"/>
    <property type="match status" value="1"/>
</dbReference>
<dbReference type="NCBIfam" id="TIGR03138">
    <property type="entry name" value="QueF"/>
    <property type="match status" value="1"/>
</dbReference>
<name>A0A7X0JVZ3_9GAMM</name>
<dbReference type="GO" id="GO:0033739">
    <property type="term" value="F:preQ1 synthase activity"/>
    <property type="evidence" value="ECO:0007669"/>
    <property type="project" value="UniProtKB-UniRule"/>
</dbReference>
<keyword evidence="3 5" id="KW-0521">NADP</keyword>
<evidence type="ECO:0000256" key="5">
    <source>
        <dbReference type="HAMAP-Rule" id="MF_00817"/>
    </source>
</evidence>
<organism evidence="7 8">
    <name type="scientific">Pseudoteredinibacter isoporae</name>
    <dbReference type="NCBI Taxonomy" id="570281"/>
    <lineage>
        <taxon>Bacteria</taxon>
        <taxon>Pseudomonadati</taxon>
        <taxon>Pseudomonadota</taxon>
        <taxon>Gammaproteobacteria</taxon>
        <taxon>Cellvibrionales</taxon>
        <taxon>Cellvibrionaceae</taxon>
        <taxon>Pseudoteredinibacter</taxon>
    </lineage>
</organism>
<feature type="binding site" evidence="5">
    <location>
        <begin position="79"/>
        <end position="81"/>
    </location>
    <ligand>
        <name>substrate</name>
    </ligand>
</feature>
<accession>A0A7X0JVZ3</accession>
<comment type="similarity">
    <text evidence="5">Belongs to the GTP cyclohydrolase I family. QueF type 2 subfamily.</text>
</comment>
<dbReference type="GO" id="GO:0005737">
    <property type="term" value="C:cytoplasm"/>
    <property type="evidence" value="ECO:0007669"/>
    <property type="project" value="UniProtKB-SubCell"/>
</dbReference>
<comment type="catalytic activity">
    <reaction evidence="5">
        <text>7-aminomethyl-7-carbaguanine + 2 NADP(+) = 7-cyano-7-carbaguanine + 2 NADPH + 3 H(+)</text>
        <dbReference type="Rhea" id="RHEA:13409"/>
        <dbReference type="ChEBI" id="CHEBI:15378"/>
        <dbReference type="ChEBI" id="CHEBI:45075"/>
        <dbReference type="ChEBI" id="CHEBI:57783"/>
        <dbReference type="ChEBI" id="CHEBI:58349"/>
        <dbReference type="ChEBI" id="CHEBI:58703"/>
        <dbReference type="EC" id="1.7.1.13"/>
    </reaction>
</comment>
<dbReference type="InterPro" id="IPR029139">
    <property type="entry name" value="QueF_N"/>
</dbReference>
<feature type="active site" description="Thioimide intermediate" evidence="5">
    <location>
        <position position="178"/>
    </location>
</feature>
<evidence type="ECO:0000256" key="1">
    <source>
        <dbReference type="ARBA" id="ARBA00022490"/>
    </source>
</evidence>